<reference evidence="1" key="1">
    <citation type="submission" date="2022-11" db="EMBL/GenBank/DDBJ databases">
        <authorList>
            <person name="Kikuchi T."/>
        </authorList>
    </citation>
    <scope>NUCLEOTIDE SEQUENCE</scope>
    <source>
        <strain evidence="1">PS1010</strain>
    </source>
</reference>
<evidence type="ECO:0000313" key="2">
    <source>
        <dbReference type="Proteomes" id="UP001152747"/>
    </source>
</evidence>
<dbReference type="EMBL" id="CANHGI010000002">
    <property type="protein sequence ID" value="CAI5442349.1"/>
    <property type="molecule type" value="Genomic_DNA"/>
</dbReference>
<sequence length="339" mass="36957">MTTSPAAAPTAAVVSVIAQPPAPNNGSTIAPTPATTSTAATSPFIATQTPLIDWSNFSIFSHELEEPAGHEPENKKKRGRPPGLPNANKILCEILVTMTKVLAGTEAGKVEVNKSVSDLVAVCSRLATAVESLNTTLSANQSPQQPQKSATIQVSSKKCKLYSEVVANCPEASVIEKRQLLNTMSNMEKKNKLAVVENLPDAKTDDQKSADEKFIAEVCAAANINTPAEVFRVQCKSEEVVTRPLKVRFENVADRDEFIGAFSKTARTLPTRPTSPRLIRCRRDMTSEELVLLRKLRKNVYEANKAAGCLKYYVYDLEIREARKPLPLPPANVDILMEQ</sequence>
<dbReference type="AlphaFoldDB" id="A0A9P1IBW5"/>
<evidence type="ECO:0000313" key="1">
    <source>
        <dbReference type="EMBL" id="CAI5442349.1"/>
    </source>
</evidence>
<accession>A0A9P1IBW5</accession>
<name>A0A9P1IBW5_9PELO</name>
<dbReference type="OrthoDB" id="5862411at2759"/>
<proteinExistence type="predicted"/>
<keyword evidence="2" id="KW-1185">Reference proteome</keyword>
<gene>
    <name evidence="1" type="ORF">CAMP_LOCUS4986</name>
</gene>
<dbReference type="Proteomes" id="UP001152747">
    <property type="component" value="Unassembled WGS sequence"/>
</dbReference>
<organism evidence="1 2">
    <name type="scientific">Caenorhabditis angaria</name>
    <dbReference type="NCBI Taxonomy" id="860376"/>
    <lineage>
        <taxon>Eukaryota</taxon>
        <taxon>Metazoa</taxon>
        <taxon>Ecdysozoa</taxon>
        <taxon>Nematoda</taxon>
        <taxon>Chromadorea</taxon>
        <taxon>Rhabditida</taxon>
        <taxon>Rhabditina</taxon>
        <taxon>Rhabditomorpha</taxon>
        <taxon>Rhabditoidea</taxon>
        <taxon>Rhabditidae</taxon>
        <taxon>Peloderinae</taxon>
        <taxon>Caenorhabditis</taxon>
    </lineage>
</organism>
<comment type="caution">
    <text evidence="1">The sequence shown here is derived from an EMBL/GenBank/DDBJ whole genome shotgun (WGS) entry which is preliminary data.</text>
</comment>
<protein>
    <submittedName>
        <fullName evidence="1">Uncharacterized protein</fullName>
    </submittedName>
</protein>